<evidence type="ECO:0000259" key="2">
    <source>
        <dbReference type="Pfam" id="PF24883"/>
    </source>
</evidence>
<dbReference type="AlphaFoldDB" id="A0A5N5DJ88"/>
<keyword evidence="1" id="KW-0677">Repeat</keyword>
<proteinExistence type="predicted"/>
<gene>
    <name evidence="3" type="ORF">DBV05_g3363</name>
</gene>
<protein>
    <recommendedName>
        <fullName evidence="2">Nephrocystin 3-like N-terminal domain-containing protein</fullName>
    </recommendedName>
</protein>
<feature type="domain" description="Nephrocystin 3-like N-terminal" evidence="2">
    <location>
        <begin position="94"/>
        <end position="268"/>
    </location>
</feature>
<accession>A0A5N5DJ88</accession>
<dbReference type="InterPro" id="IPR056884">
    <property type="entry name" value="NPHP3-like_N"/>
</dbReference>
<name>A0A5N5DJ88_9PEZI</name>
<dbReference type="PANTHER" id="PTHR40619">
    <property type="entry name" value="FUNGAL STAND N-TERMINAL GOODBYE DOMAIN-CONTAINING PROTEIN"/>
    <property type="match status" value="1"/>
</dbReference>
<comment type="caution">
    <text evidence="3">The sequence shown here is derived from an EMBL/GenBank/DDBJ whole genome shotgun (WGS) entry which is preliminary data.</text>
</comment>
<dbReference type="EMBL" id="VCHE01000014">
    <property type="protein sequence ID" value="KAB2577969.1"/>
    <property type="molecule type" value="Genomic_DNA"/>
</dbReference>
<evidence type="ECO:0000313" key="4">
    <source>
        <dbReference type="Proteomes" id="UP000325902"/>
    </source>
</evidence>
<organism evidence="3 4">
    <name type="scientific">Lasiodiplodia theobromae</name>
    <dbReference type="NCBI Taxonomy" id="45133"/>
    <lineage>
        <taxon>Eukaryota</taxon>
        <taxon>Fungi</taxon>
        <taxon>Dikarya</taxon>
        <taxon>Ascomycota</taxon>
        <taxon>Pezizomycotina</taxon>
        <taxon>Dothideomycetes</taxon>
        <taxon>Dothideomycetes incertae sedis</taxon>
        <taxon>Botryosphaeriales</taxon>
        <taxon>Botryosphaeriaceae</taxon>
        <taxon>Lasiodiplodia</taxon>
    </lineage>
</organism>
<dbReference type="OrthoDB" id="3730111at2759"/>
<sequence>MQFASQNEQLHTVLSLCELLYQDLYVKRQEQSIFPQRPVKPALEGQQHDTPLLLPEDLITEYAYDPYLVGEDCERLLGLQHTLRIADQDRAVALMQDPAFVAWLSLHESSAILIHGNSKATPKSATSFVCAKLVESLFIKASTRESTTIPLAFFCGEHTNERTDDYAHPPGLALSLLLQLIDKMAAHTPINPEPLQKAIRDLDAENGVTILNLFVRIVAQLPPEATLFVVIDGVGFFEDSNRREEMKCLARKLARLVKKKHHPVVKLLMATPAATIDVSAQFRSNDAQVLDMRRTYPGRNGFKALGWLTAEQRLAEIGDVEEVESY</sequence>
<reference evidence="3 4" key="1">
    <citation type="journal article" date="2019" name="Sci. Rep.">
        <title>A multi-omics analysis of the grapevine pathogen Lasiodiplodia theobromae reveals that temperature affects the expression of virulence- and pathogenicity-related genes.</title>
        <authorList>
            <person name="Felix C."/>
            <person name="Meneses R."/>
            <person name="Goncalves M.F.M."/>
            <person name="Tilleman L."/>
            <person name="Duarte A.S."/>
            <person name="Jorrin-Novo J.V."/>
            <person name="Van de Peer Y."/>
            <person name="Deforce D."/>
            <person name="Van Nieuwerburgh F."/>
            <person name="Esteves A.C."/>
            <person name="Alves A."/>
        </authorList>
    </citation>
    <scope>NUCLEOTIDE SEQUENCE [LARGE SCALE GENOMIC DNA]</scope>
    <source>
        <strain evidence="3 4">LA-SOL3</strain>
    </source>
</reference>
<keyword evidence="4" id="KW-1185">Reference proteome</keyword>
<evidence type="ECO:0000256" key="1">
    <source>
        <dbReference type="ARBA" id="ARBA00022737"/>
    </source>
</evidence>
<dbReference type="PANTHER" id="PTHR40619:SF3">
    <property type="entry name" value="FUNGAL STAND N-TERMINAL GOODBYE DOMAIN-CONTAINING PROTEIN"/>
    <property type="match status" value="1"/>
</dbReference>
<evidence type="ECO:0000313" key="3">
    <source>
        <dbReference type="EMBL" id="KAB2577969.1"/>
    </source>
</evidence>
<dbReference type="Pfam" id="PF24883">
    <property type="entry name" value="NPHP3_N"/>
    <property type="match status" value="1"/>
</dbReference>
<dbReference type="Proteomes" id="UP000325902">
    <property type="component" value="Unassembled WGS sequence"/>
</dbReference>